<keyword evidence="3" id="KW-1185">Reference proteome</keyword>
<dbReference type="EMBL" id="JAUEPU010000021">
    <property type="protein sequence ID" value="KAK0494367.1"/>
    <property type="molecule type" value="Genomic_DNA"/>
</dbReference>
<name>A0AA39ULK4_9AGAR</name>
<dbReference type="AlphaFoldDB" id="A0AA39ULK4"/>
<proteinExistence type="predicted"/>
<organism evidence="2 3">
    <name type="scientific">Armillaria luteobubalina</name>
    <dbReference type="NCBI Taxonomy" id="153913"/>
    <lineage>
        <taxon>Eukaryota</taxon>
        <taxon>Fungi</taxon>
        <taxon>Dikarya</taxon>
        <taxon>Basidiomycota</taxon>
        <taxon>Agaricomycotina</taxon>
        <taxon>Agaricomycetes</taxon>
        <taxon>Agaricomycetidae</taxon>
        <taxon>Agaricales</taxon>
        <taxon>Marasmiineae</taxon>
        <taxon>Physalacriaceae</taxon>
        <taxon>Armillaria</taxon>
    </lineage>
</organism>
<protein>
    <submittedName>
        <fullName evidence="2">Uncharacterized protein</fullName>
    </submittedName>
</protein>
<feature type="compositionally biased region" description="Basic and acidic residues" evidence="1">
    <location>
        <begin position="132"/>
        <end position="141"/>
    </location>
</feature>
<feature type="compositionally biased region" description="Acidic residues" evidence="1">
    <location>
        <begin position="84"/>
        <end position="97"/>
    </location>
</feature>
<feature type="compositionally biased region" description="Low complexity" evidence="1">
    <location>
        <begin position="20"/>
        <end position="37"/>
    </location>
</feature>
<feature type="region of interest" description="Disordered" evidence="1">
    <location>
        <begin position="64"/>
        <end position="151"/>
    </location>
</feature>
<evidence type="ECO:0000313" key="3">
    <source>
        <dbReference type="Proteomes" id="UP001175228"/>
    </source>
</evidence>
<feature type="region of interest" description="Disordered" evidence="1">
    <location>
        <begin position="1"/>
        <end position="50"/>
    </location>
</feature>
<evidence type="ECO:0000256" key="1">
    <source>
        <dbReference type="SAM" id="MobiDB-lite"/>
    </source>
</evidence>
<gene>
    <name evidence="2" type="ORF">EDD18DRAFT_1107388</name>
</gene>
<comment type="caution">
    <text evidence="2">The sequence shown here is derived from an EMBL/GenBank/DDBJ whole genome shotgun (WGS) entry which is preliminary data.</text>
</comment>
<accession>A0AA39ULK4</accession>
<reference evidence="2" key="1">
    <citation type="submission" date="2023-06" db="EMBL/GenBank/DDBJ databases">
        <authorList>
            <consortium name="Lawrence Berkeley National Laboratory"/>
            <person name="Ahrendt S."/>
            <person name="Sahu N."/>
            <person name="Indic B."/>
            <person name="Wong-Bajracharya J."/>
            <person name="Merenyi Z."/>
            <person name="Ke H.-M."/>
            <person name="Monk M."/>
            <person name="Kocsube S."/>
            <person name="Drula E."/>
            <person name="Lipzen A."/>
            <person name="Balint B."/>
            <person name="Henrissat B."/>
            <person name="Andreopoulos B."/>
            <person name="Martin F.M."/>
            <person name="Harder C.B."/>
            <person name="Rigling D."/>
            <person name="Ford K.L."/>
            <person name="Foster G.D."/>
            <person name="Pangilinan J."/>
            <person name="Papanicolaou A."/>
            <person name="Barry K."/>
            <person name="LaButti K."/>
            <person name="Viragh M."/>
            <person name="Koriabine M."/>
            <person name="Yan M."/>
            <person name="Riley R."/>
            <person name="Champramary S."/>
            <person name="Plett K.L."/>
            <person name="Tsai I.J."/>
            <person name="Slot J."/>
            <person name="Sipos G."/>
            <person name="Plett J."/>
            <person name="Nagy L.G."/>
            <person name="Grigoriev I.V."/>
        </authorList>
    </citation>
    <scope>NUCLEOTIDE SEQUENCE</scope>
    <source>
        <strain evidence="2">HWK02</strain>
    </source>
</reference>
<evidence type="ECO:0000313" key="2">
    <source>
        <dbReference type="EMBL" id="KAK0494367.1"/>
    </source>
</evidence>
<dbReference type="Proteomes" id="UP001175228">
    <property type="component" value="Unassembled WGS sequence"/>
</dbReference>
<sequence>MTTRSKERGAQTIEAPNDPQHQLQSSSSGNNSNQRQSAGPATEKKLPATDPEWCILREVTMETAPANIVEPEPSSNLGRLIPIPEEENVGGEFDVAEFESNRASSLEDNESDDQTVEPKIVDGYSGIDEINQSDHDDEDRVSQSSDNEFDDAILANDKLAYDLAHDSNGPWTDLTEDE</sequence>